<dbReference type="InterPro" id="IPR021851">
    <property type="entry name" value="DUF3455"/>
</dbReference>
<organism evidence="2 3">
    <name type="scientific">Cytospora mali</name>
    <name type="common">Apple Valsa canker fungus</name>
    <name type="synonym">Valsa mali</name>
    <dbReference type="NCBI Taxonomy" id="578113"/>
    <lineage>
        <taxon>Eukaryota</taxon>
        <taxon>Fungi</taxon>
        <taxon>Dikarya</taxon>
        <taxon>Ascomycota</taxon>
        <taxon>Pezizomycotina</taxon>
        <taxon>Sordariomycetes</taxon>
        <taxon>Sordariomycetidae</taxon>
        <taxon>Diaporthales</taxon>
        <taxon>Cytosporaceae</taxon>
        <taxon>Cytospora</taxon>
    </lineage>
</organism>
<dbReference type="OrthoDB" id="1859733at2759"/>
<dbReference type="PANTHER" id="PTHR35567:SF3">
    <property type="entry name" value="MALATE DEHYDROGENASE"/>
    <property type="match status" value="1"/>
</dbReference>
<protein>
    <recommendedName>
        <fullName evidence="4">Malate dehydrogenase</fullName>
    </recommendedName>
</protein>
<dbReference type="Pfam" id="PF11937">
    <property type="entry name" value="DUF3455"/>
    <property type="match status" value="1"/>
</dbReference>
<evidence type="ECO:0008006" key="4">
    <source>
        <dbReference type="Google" id="ProtNLM"/>
    </source>
</evidence>
<evidence type="ECO:0000256" key="1">
    <source>
        <dbReference type="SAM" id="SignalP"/>
    </source>
</evidence>
<name>A0A194WDL4_CYTMA</name>
<reference evidence="2" key="1">
    <citation type="submission" date="2014-12" db="EMBL/GenBank/DDBJ databases">
        <title>Genome Sequence of Valsa Canker Pathogens Uncovers a Specific Adaption of Colonization on Woody Bark.</title>
        <authorList>
            <person name="Yin Z."/>
            <person name="Liu H."/>
            <person name="Gao X."/>
            <person name="Li Z."/>
            <person name="Song N."/>
            <person name="Ke X."/>
            <person name="Dai Q."/>
            <person name="Wu Y."/>
            <person name="Sun Y."/>
            <person name="Xu J.-R."/>
            <person name="Kang Z.K."/>
            <person name="Wang L."/>
            <person name="Huang L."/>
        </authorList>
    </citation>
    <scope>NUCLEOTIDE SEQUENCE [LARGE SCALE GENOMIC DNA]</scope>
    <source>
        <strain evidence="2">03-8</strain>
    </source>
</reference>
<accession>A0A194WDL4</accession>
<feature type="signal peptide" evidence="1">
    <location>
        <begin position="1"/>
        <end position="19"/>
    </location>
</feature>
<evidence type="ECO:0000313" key="2">
    <source>
        <dbReference type="EMBL" id="KUI74437.1"/>
    </source>
</evidence>
<dbReference type="PANTHER" id="PTHR35567">
    <property type="entry name" value="MALATE DEHYDROGENASE (AFU_ORTHOLOGUE AFUA_2G13800)"/>
    <property type="match status" value="1"/>
</dbReference>
<proteinExistence type="predicted"/>
<keyword evidence="1" id="KW-0732">Signal</keyword>
<keyword evidence="3" id="KW-1185">Reference proteome</keyword>
<dbReference type="EMBL" id="CM003109">
    <property type="protein sequence ID" value="KUI74437.1"/>
    <property type="molecule type" value="Genomic_DNA"/>
</dbReference>
<dbReference type="Proteomes" id="UP000078559">
    <property type="component" value="Chromosome 12"/>
</dbReference>
<gene>
    <name evidence="2" type="ORF">VM1G_09745</name>
</gene>
<sequence>MHFSKSVVLAACLTTAAVAAPHKKRECPTPTLPSTGSTDLPSPPSNLSLKYIAVGHGIQNYTCASTDATAVNVGALAVLYDITPLYPGTPTTGLSSYEFNDLTSTVLWDQNIPLNLVHPAAGKTTSYTTSSPETDYQAVASNPFPTPAADLSISSQGIYAKYLGHHYFDSKSSPTFDLAAVGLRLSGTKTGDVKAPTDADKGILDTGAVDWLELGDNGRGLSVGLSVAYRVETAGGAAQACSVSGTNPTGQVLSVPYTAQYWFYG</sequence>
<evidence type="ECO:0000313" key="3">
    <source>
        <dbReference type="Proteomes" id="UP000078559"/>
    </source>
</evidence>
<dbReference type="AlphaFoldDB" id="A0A194WDL4"/>
<feature type="chain" id="PRO_5008267440" description="Malate dehydrogenase" evidence="1">
    <location>
        <begin position="20"/>
        <end position="265"/>
    </location>
</feature>